<dbReference type="EMBL" id="BAAALG010000009">
    <property type="protein sequence ID" value="GAA1103308.1"/>
    <property type="molecule type" value="Genomic_DNA"/>
</dbReference>
<feature type="region of interest" description="Disordered" evidence="1">
    <location>
        <begin position="34"/>
        <end position="71"/>
    </location>
</feature>
<evidence type="ECO:0000256" key="2">
    <source>
        <dbReference type="SAM" id="SignalP"/>
    </source>
</evidence>
<keyword evidence="2" id="KW-0732">Signal</keyword>
<proteinExistence type="predicted"/>
<protein>
    <recommendedName>
        <fullName evidence="3">Peptidase M15C domain-containing protein</fullName>
    </recommendedName>
</protein>
<dbReference type="PROSITE" id="PS51257">
    <property type="entry name" value="PROKAR_LIPOPROTEIN"/>
    <property type="match status" value="1"/>
</dbReference>
<dbReference type="RefSeq" id="WP_343994725.1">
    <property type="nucleotide sequence ID" value="NZ_BAAALG010000009.1"/>
</dbReference>
<evidence type="ECO:0000313" key="4">
    <source>
        <dbReference type="EMBL" id="GAA1103308.1"/>
    </source>
</evidence>
<evidence type="ECO:0000313" key="5">
    <source>
        <dbReference type="Proteomes" id="UP001501581"/>
    </source>
</evidence>
<dbReference type="InterPro" id="IPR009045">
    <property type="entry name" value="Zn_M74/Hedgehog-like"/>
</dbReference>
<dbReference type="Proteomes" id="UP001501581">
    <property type="component" value="Unassembled WGS sequence"/>
</dbReference>
<dbReference type="InterPro" id="IPR039561">
    <property type="entry name" value="Peptidase_M15C"/>
</dbReference>
<feature type="chain" id="PRO_5046058182" description="Peptidase M15C domain-containing protein" evidence="2">
    <location>
        <begin position="21"/>
        <end position="409"/>
    </location>
</feature>
<evidence type="ECO:0000256" key="1">
    <source>
        <dbReference type="SAM" id="MobiDB-lite"/>
    </source>
</evidence>
<feature type="compositionally biased region" description="Low complexity" evidence="1">
    <location>
        <begin position="37"/>
        <end position="57"/>
    </location>
</feature>
<dbReference type="Gene3D" id="3.30.1380.10">
    <property type="match status" value="1"/>
</dbReference>
<comment type="caution">
    <text evidence="4">The sequence shown here is derived from an EMBL/GenBank/DDBJ whole genome shotgun (WGS) entry which is preliminary data.</text>
</comment>
<feature type="signal peptide" evidence="2">
    <location>
        <begin position="1"/>
        <end position="20"/>
    </location>
</feature>
<dbReference type="SUPFAM" id="SSF55166">
    <property type="entry name" value="Hedgehog/DD-peptidase"/>
    <property type="match status" value="1"/>
</dbReference>
<accession>A0ABN1TUC5</accession>
<gene>
    <name evidence="4" type="ORF">GCM10009668_22610</name>
</gene>
<name>A0ABN1TUC5_9ACTN</name>
<evidence type="ECO:0000259" key="3">
    <source>
        <dbReference type="Pfam" id="PF13539"/>
    </source>
</evidence>
<keyword evidence="5" id="KW-1185">Reference proteome</keyword>
<dbReference type="Pfam" id="PF13539">
    <property type="entry name" value="Peptidase_M15_4"/>
    <property type="match status" value="1"/>
</dbReference>
<feature type="domain" description="Peptidase M15C" evidence="3">
    <location>
        <begin position="345"/>
        <end position="402"/>
    </location>
</feature>
<organism evidence="4 5">
    <name type="scientific">Nocardioides dubius</name>
    <dbReference type="NCBI Taxonomy" id="317019"/>
    <lineage>
        <taxon>Bacteria</taxon>
        <taxon>Bacillati</taxon>
        <taxon>Actinomycetota</taxon>
        <taxon>Actinomycetes</taxon>
        <taxon>Propionibacteriales</taxon>
        <taxon>Nocardioidaceae</taxon>
        <taxon>Nocardioides</taxon>
    </lineage>
</organism>
<reference evidence="4 5" key="1">
    <citation type="journal article" date="2019" name="Int. J. Syst. Evol. Microbiol.">
        <title>The Global Catalogue of Microorganisms (GCM) 10K type strain sequencing project: providing services to taxonomists for standard genome sequencing and annotation.</title>
        <authorList>
            <consortium name="The Broad Institute Genomics Platform"/>
            <consortium name="The Broad Institute Genome Sequencing Center for Infectious Disease"/>
            <person name="Wu L."/>
            <person name="Ma J."/>
        </authorList>
    </citation>
    <scope>NUCLEOTIDE SEQUENCE [LARGE SCALE GENOMIC DNA]</scope>
    <source>
        <strain evidence="4 5">JCM 13008</strain>
    </source>
</reference>
<sequence length="409" mass="43134">MMAARLVARGGLTRALTASACVLVLAACGNDDGGAKADPSPSATDATPSESSASSGSPGEGRTVDAPGELTDPLRSADIMVVSLEAKPLPESLIAAVKKVKGVVATELIDLGSVSIQNSVATVASVDPASYRRFTASGQSSEIWNRVAGGELALSQELAKEVADDEAYVRMGNDKDAPKIHVGAYADQVPNVDMVLNRAWTDDLGLVSDNALVISTGAASPQRVRTSLKGLVDDVASIQMLDVVARFGLDPNAKQTAYLTGGSVAQAVGSFTYSVLGDGRIAPDPAWVKANIRTEQVPIIGSVTCHRVVLPQLRAALTEVVERGLSDKIHPGEYAGCYYPRFIANSNKLSLHSFGIALDFNVPGNQRGTAGEIDRTVVSIFKKWGFAWGGDWKWTDPMHFEMNALVEPR</sequence>